<evidence type="ECO:0000313" key="3">
    <source>
        <dbReference type="Proteomes" id="UP001058271"/>
    </source>
</evidence>
<sequence length="350" mass="38430">MSRPRIAIAGNLRWNAGFSETVANYVAAAPGVGCEIAVAAPVSRMDAEVPKHLPVVEDLGWATHLVVMFEARQFLSDEQRELVSSIPRARRVVIDFDGHYDPDAATEVGPGPVTAWRELYRELSDLVLLPKLGGRLPPGAAFFPCMGMPATVRRPPLHGDTDYDLQYIGSNWWRWDPLTEVVEAALAAEPALSRIRVCGRWWDGEVCVGHERASANEPGWLRERGVEVAPAVAFGRVVAEMGRSLVSPVLVRPLVAGTGLLTPRMFETLASGSVPVLPPAAEFMAELYGDGCEKLMLGKDPATTLGRIATNRRTYARVVAEIMERVRERYSYRRVLDDLLGFLGCRGDGR</sequence>
<dbReference type="EMBL" id="CP073721">
    <property type="protein sequence ID" value="UWZ34758.1"/>
    <property type="molecule type" value="Genomic_DNA"/>
</dbReference>
<reference evidence="2" key="1">
    <citation type="submission" date="2021-04" db="EMBL/GenBank/DDBJ databases">
        <title>Biosynthetic gene clusters of Dactylosporangioum roseum.</title>
        <authorList>
            <person name="Hartkoorn R.C."/>
            <person name="Beaudoing E."/>
            <person name="Hot D."/>
            <person name="Moureu S."/>
        </authorList>
    </citation>
    <scope>NUCLEOTIDE SEQUENCE</scope>
    <source>
        <strain evidence="2">NRRL B-16295</strain>
    </source>
</reference>
<name>A0ABY5Z1Y2_9ACTN</name>
<feature type="domain" description="Spore protein YkvP/CgeB glycosyl transferase-like" evidence="1">
    <location>
        <begin position="187"/>
        <end position="340"/>
    </location>
</feature>
<protein>
    <submittedName>
        <fullName evidence="2">Glycosyltransferase family 1 protein</fullName>
    </submittedName>
</protein>
<evidence type="ECO:0000313" key="2">
    <source>
        <dbReference type="EMBL" id="UWZ34758.1"/>
    </source>
</evidence>
<proteinExistence type="predicted"/>
<dbReference type="Proteomes" id="UP001058271">
    <property type="component" value="Chromosome"/>
</dbReference>
<evidence type="ECO:0000259" key="1">
    <source>
        <dbReference type="Pfam" id="PF13524"/>
    </source>
</evidence>
<dbReference type="RefSeq" id="WP_260724095.1">
    <property type="nucleotide sequence ID" value="NZ_BAAABS010000052.1"/>
</dbReference>
<accession>A0ABY5Z1Y2</accession>
<keyword evidence="3" id="KW-1185">Reference proteome</keyword>
<gene>
    <name evidence="2" type="ORF">Drose_26640</name>
</gene>
<organism evidence="2 3">
    <name type="scientific">Dactylosporangium roseum</name>
    <dbReference type="NCBI Taxonomy" id="47989"/>
    <lineage>
        <taxon>Bacteria</taxon>
        <taxon>Bacillati</taxon>
        <taxon>Actinomycetota</taxon>
        <taxon>Actinomycetes</taxon>
        <taxon>Micromonosporales</taxon>
        <taxon>Micromonosporaceae</taxon>
        <taxon>Dactylosporangium</taxon>
    </lineage>
</organism>
<dbReference type="InterPro" id="IPR055259">
    <property type="entry name" value="YkvP/CgeB_Glyco_trans-like"/>
</dbReference>
<dbReference type="Pfam" id="PF13524">
    <property type="entry name" value="Glyco_trans_1_2"/>
    <property type="match status" value="1"/>
</dbReference>